<dbReference type="Gene3D" id="2.160.20.10">
    <property type="entry name" value="Single-stranded right-handed beta-helix, Pectin lyase-like"/>
    <property type="match status" value="1"/>
</dbReference>
<reference evidence="3 4" key="1">
    <citation type="submission" date="2024-06" db="EMBL/GenBank/DDBJ databases">
        <title>Sorghum-associated microbial communities from plants grown in Nebraska, USA.</title>
        <authorList>
            <person name="Schachtman D."/>
        </authorList>
    </citation>
    <scope>NUCLEOTIDE SEQUENCE [LARGE SCALE GENOMIC DNA]</scope>
    <source>
        <strain evidence="3 4">3552</strain>
    </source>
</reference>
<dbReference type="InterPro" id="IPR006626">
    <property type="entry name" value="PbH1"/>
</dbReference>
<evidence type="ECO:0000313" key="4">
    <source>
        <dbReference type="Proteomes" id="UP001549307"/>
    </source>
</evidence>
<feature type="signal peptide" evidence="1">
    <location>
        <begin position="1"/>
        <end position="17"/>
    </location>
</feature>
<evidence type="ECO:0000313" key="3">
    <source>
        <dbReference type="EMBL" id="MET4540495.1"/>
    </source>
</evidence>
<sequence length="376" mass="38882">MLLLLTSMAPVAIPAAAAMPVRSSLPVARAPVAAAPSACAQSGTTGSSATSAYAVTATPNDSIDDTANIQGRINAAGIAGGGVVKLSTGTYIINGKLQMQNNVTLEGQGPGTILKAGPSFTNNTGPAGGYPLVTTAGADNTTLSHFTADHSGDTLNGNVVGRLNEYVIDVRESRNSLVQDVHTKNPFTYSIAFVGGSGWCVRDSSTQSATNGKYVELDGIHAMNTSDGDIVGNIVDQRKGTDGDDGIAVHTFGDEDVHDILIANNNVRGGRHGAGIDLAGGSGVIYNINLTGNTVWGSPRGLHDAYYDGTEQIHHIHIVGNTFMNNDIKTTGGAVDFERPVTYVTMTDNTACNSGDYRLPPGTGNINARNTYTALC</sequence>
<dbReference type="SUPFAM" id="SSF51126">
    <property type="entry name" value="Pectin lyase-like"/>
    <property type="match status" value="1"/>
</dbReference>
<keyword evidence="1" id="KW-0732">Signal</keyword>
<dbReference type="RefSeq" id="WP_354229571.1">
    <property type="nucleotide sequence ID" value="NZ_JBEPSN010000005.1"/>
</dbReference>
<keyword evidence="4" id="KW-1185">Reference proteome</keyword>
<accession>A0ABV2P6V4</accession>
<dbReference type="EMBL" id="JBEPSN010000005">
    <property type="protein sequence ID" value="MET4540495.1"/>
    <property type="molecule type" value="Genomic_DNA"/>
</dbReference>
<dbReference type="GeneID" id="92753222"/>
<protein>
    <submittedName>
        <fullName evidence="3">Polygalacturonase</fullName>
    </submittedName>
</protein>
<dbReference type="Proteomes" id="UP001549307">
    <property type="component" value="Unassembled WGS sequence"/>
</dbReference>
<dbReference type="InterPro" id="IPR000253">
    <property type="entry name" value="FHA_dom"/>
</dbReference>
<gene>
    <name evidence="3" type="ORF">ABIE37_002282</name>
</gene>
<proteinExistence type="predicted"/>
<dbReference type="PROSITE" id="PS50006">
    <property type="entry name" value="FHA_DOMAIN"/>
    <property type="match status" value="1"/>
</dbReference>
<dbReference type="InterPro" id="IPR011050">
    <property type="entry name" value="Pectin_lyase_fold/virulence"/>
</dbReference>
<dbReference type="SMART" id="SM00710">
    <property type="entry name" value="PbH1"/>
    <property type="match status" value="7"/>
</dbReference>
<feature type="domain" description="FHA" evidence="2">
    <location>
        <begin position="158"/>
        <end position="220"/>
    </location>
</feature>
<comment type="caution">
    <text evidence="3">The sequence shown here is derived from an EMBL/GenBank/DDBJ whole genome shotgun (WGS) entry which is preliminary data.</text>
</comment>
<organism evidence="3 4">
    <name type="scientific">Arthrobacter bambusae</name>
    <dbReference type="NCBI Taxonomy" id="1338426"/>
    <lineage>
        <taxon>Bacteria</taxon>
        <taxon>Bacillati</taxon>
        <taxon>Actinomycetota</taxon>
        <taxon>Actinomycetes</taxon>
        <taxon>Micrococcales</taxon>
        <taxon>Micrococcaceae</taxon>
        <taxon>Arthrobacter</taxon>
    </lineage>
</organism>
<evidence type="ECO:0000259" key="2">
    <source>
        <dbReference type="PROSITE" id="PS50006"/>
    </source>
</evidence>
<dbReference type="InterPro" id="IPR012334">
    <property type="entry name" value="Pectin_lyas_fold"/>
</dbReference>
<feature type="chain" id="PRO_5046043155" evidence="1">
    <location>
        <begin position="18"/>
        <end position="376"/>
    </location>
</feature>
<name>A0ABV2P6V4_9MICC</name>
<evidence type="ECO:0000256" key="1">
    <source>
        <dbReference type="SAM" id="SignalP"/>
    </source>
</evidence>